<dbReference type="CDD" id="cd06587">
    <property type="entry name" value="VOC"/>
    <property type="match status" value="1"/>
</dbReference>
<dbReference type="Gene3D" id="3.10.180.10">
    <property type="entry name" value="2,3-Dihydroxybiphenyl 1,2-Dioxygenase, domain 1"/>
    <property type="match status" value="1"/>
</dbReference>
<dbReference type="InterPro" id="IPR051785">
    <property type="entry name" value="MMCE/EMCE_epimerase"/>
</dbReference>
<dbReference type="GO" id="GO:0046491">
    <property type="term" value="P:L-methylmalonyl-CoA metabolic process"/>
    <property type="evidence" value="ECO:0007669"/>
    <property type="project" value="TreeGrafter"/>
</dbReference>
<evidence type="ECO:0000256" key="1">
    <source>
        <dbReference type="ARBA" id="ARBA00022723"/>
    </source>
</evidence>
<reference evidence="3 4" key="1">
    <citation type="submission" date="2019-10" db="EMBL/GenBank/DDBJ databases">
        <title>Draft whole-genome sequence of the purple nonsulfur photosynthetic bacterium Roseospira navarrensis DSM 15114.</title>
        <authorList>
            <person name="Kyndt J.A."/>
            <person name="Meyer T.E."/>
        </authorList>
    </citation>
    <scope>NUCLEOTIDE SEQUENCE [LARGE SCALE GENOMIC DNA]</scope>
    <source>
        <strain evidence="3 4">DSM 15114</strain>
    </source>
</reference>
<dbReference type="Pfam" id="PF00903">
    <property type="entry name" value="Glyoxalase"/>
    <property type="match status" value="1"/>
</dbReference>
<proteinExistence type="predicted"/>
<accession>A0A7X1ZEF1</accession>
<dbReference type="AlphaFoldDB" id="A0A7X1ZEF1"/>
<dbReference type="PANTHER" id="PTHR43048:SF4">
    <property type="entry name" value="RING-CLEAVING DIOXYGENASE-RELATED"/>
    <property type="match status" value="1"/>
</dbReference>
<gene>
    <name evidence="3" type="ORF">GHC57_06045</name>
</gene>
<dbReference type="Proteomes" id="UP000434582">
    <property type="component" value="Unassembled WGS sequence"/>
</dbReference>
<dbReference type="GO" id="GO:0046872">
    <property type="term" value="F:metal ion binding"/>
    <property type="evidence" value="ECO:0007669"/>
    <property type="project" value="UniProtKB-KW"/>
</dbReference>
<evidence type="ECO:0000313" key="3">
    <source>
        <dbReference type="EMBL" id="MQX36076.1"/>
    </source>
</evidence>
<dbReference type="PROSITE" id="PS51819">
    <property type="entry name" value="VOC"/>
    <property type="match status" value="1"/>
</dbReference>
<dbReference type="InterPro" id="IPR029068">
    <property type="entry name" value="Glyas_Bleomycin-R_OHBP_Dase"/>
</dbReference>
<feature type="domain" description="VOC" evidence="2">
    <location>
        <begin position="2"/>
        <end position="118"/>
    </location>
</feature>
<dbReference type="InterPro" id="IPR004360">
    <property type="entry name" value="Glyas_Fos-R_dOase_dom"/>
</dbReference>
<evidence type="ECO:0000313" key="4">
    <source>
        <dbReference type="Proteomes" id="UP000434582"/>
    </source>
</evidence>
<sequence>MRLYGVRIFVSDLEAARAFYGTALGLPVTWDAAAMGAVGFRLDPAELIVEQTDPAGPDGALVGRFVGLSIEVEDAEAAYAALTARGVAFDRPPEVQPWGGVRADFRDPSGNVLTLIARPAESDPP</sequence>
<dbReference type="SUPFAM" id="SSF54593">
    <property type="entry name" value="Glyoxalase/Bleomycin resistance protein/Dihydroxybiphenyl dioxygenase"/>
    <property type="match status" value="1"/>
</dbReference>
<comment type="caution">
    <text evidence="3">The sequence shown here is derived from an EMBL/GenBank/DDBJ whole genome shotgun (WGS) entry which is preliminary data.</text>
</comment>
<keyword evidence="1" id="KW-0479">Metal-binding</keyword>
<organism evidence="3 4">
    <name type="scientific">Roseospira navarrensis</name>
    <dbReference type="NCBI Taxonomy" id="140058"/>
    <lineage>
        <taxon>Bacteria</taxon>
        <taxon>Pseudomonadati</taxon>
        <taxon>Pseudomonadota</taxon>
        <taxon>Alphaproteobacteria</taxon>
        <taxon>Rhodospirillales</taxon>
        <taxon>Rhodospirillaceae</taxon>
        <taxon>Roseospira</taxon>
    </lineage>
</organism>
<dbReference type="InterPro" id="IPR037523">
    <property type="entry name" value="VOC_core"/>
</dbReference>
<protein>
    <submittedName>
        <fullName evidence="3">VOC family protein</fullName>
    </submittedName>
</protein>
<dbReference type="EMBL" id="WIVE01000012">
    <property type="protein sequence ID" value="MQX36076.1"/>
    <property type="molecule type" value="Genomic_DNA"/>
</dbReference>
<dbReference type="GO" id="GO:0004493">
    <property type="term" value="F:methylmalonyl-CoA epimerase activity"/>
    <property type="evidence" value="ECO:0007669"/>
    <property type="project" value="TreeGrafter"/>
</dbReference>
<dbReference type="OrthoDB" id="793940at2"/>
<evidence type="ECO:0000259" key="2">
    <source>
        <dbReference type="PROSITE" id="PS51819"/>
    </source>
</evidence>
<name>A0A7X1ZEF1_9PROT</name>
<keyword evidence="4" id="KW-1185">Reference proteome</keyword>
<dbReference type="PANTHER" id="PTHR43048">
    <property type="entry name" value="METHYLMALONYL-COA EPIMERASE"/>
    <property type="match status" value="1"/>
</dbReference>